<dbReference type="Proteomes" id="UP001178507">
    <property type="component" value="Unassembled WGS sequence"/>
</dbReference>
<feature type="transmembrane region" description="Helical" evidence="1">
    <location>
        <begin position="113"/>
        <end position="134"/>
    </location>
</feature>
<dbReference type="AlphaFoldDB" id="A0AA36HU86"/>
<protein>
    <submittedName>
        <fullName evidence="2">Uncharacterized protein</fullName>
    </submittedName>
</protein>
<evidence type="ECO:0000313" key="3">
    <source>
        <dbReference type="Proteomes" id="UP001178507"/>
    </source>
</evidence>
<proteinExistence type="predicted"/>
<name>A0AA36HU86_9DINO</name>
<gene>
    <name evidence="2" type="ORF">EVOR1521_LOCUS4715</name>
</gene>
<dbReference type="EMBL" id="CAUJNA010000322">
    <property type="protein sequence ID" value="CAJ1375446.1"/>
    <property type="molecule type" value="Genomic_DNA"/>
</dbReference>
<accession>A0AA36HU86</accession>
<keyword evidence="1" id="KW-0812">Transmembrane</keyword>
<keyword evidence="1" id="KW-0472">Membrane</keyword>
<feature type="transmembrane region" description="Helical" evidence="1">
    <location>
        <begin position="146"/>
        <end position="166"/>
    </location>
</feature>
<organism evidence="2 3">
    <name type="scientific">Effrenium voratum</name>
    <dbReference type="NCBI Taxonomy" id="2562239"/>
    <lineage>
        <taxon>Eukaryota</taxon>
        <taxon>Sar</taxon>
        <taxon>Alveolata</taxon>
        <taxon>Dinophyceae</taxon>
        <taxon>Suessiales</taxon>
        <taxon>Symbiodiniaceae</taxon>
        <taxon>Effrenium</taxon>
    </lineage>
</organism>
<reference evidence="2" key="1">
    <citation type="submission" date="2023-08" db="EMBL/GenBank/DDBJ databases">
        <authorList>
            <person name="Chen Y."/>
            <person name="Shah S."/>
            <person name="Dougan E. K."/>
            <person name="Thang M."/>
            <person name="Chan C."/>
        </authorList>
    </citation>
    <scope>NUCLEOTIDE SEQUENCE</scope>
</reference>
<evidence type="ECO:0000256" key="1">
    <source>
        <dbReference type="SAM" id="Phobius"/>
    </source>
</evidence>
<keyword evidence="1" id="KW-1133">Transmembrane helix</keyword>
<evidence type="ECO:0000313" key="2">
    <source>
        <dbReference type="EMBL" id="CAJ1375446.1"/>
    </source>
</evidence>
<comment type="caution">
    <text evidence="2">The sequence shown here is derived from an EMBL/GenBank/DDBJ whole genome shotgun (WGS) entry which is preliminary data.</text>
</comment>
<sequence>MESFPGFRECLCLVAACDSLQPPACGVVGSNVIAMSAGVAGHSSVTELGLFPQNEDLARATPEVKFQRAAIFWSSSACLTALALLFVYVVGYLRGPAEHERKSDVGRYTKSDVLFAVFQITLVYGYLGCGLYAGLTNRIVDGVPTYEFFLLALSEVLMTSCIHAVVKKTGKVGVGNVLEAMMPFGDRFDLFRDATAVANYCCIATSWSVAATAVVLSTNVLGNIAIFWRRDDLRQLRATIWPANASTAKSEVYQQTSDCPTEVADAGDCEALRLLGPPQDYQPHFWSWFPGVERACFDKLGKATSHAKKIASLYQQLPQALASSMLMVMEKGISPAIAFCAGTAWFQAFMIETLRPHVLSHQAKRGIPWQNVSPRDLARARCCSSWDPVLGRRALQLLVLDQGVLRDDREAAARALGEEFAEATKTSDEEVQKCLKQDQTDVFAGLVAQDQESVLKAFAASSAFIADDAELTVAPAKAHKWSMVALLLNHMTRANVNFCQLTEAAFRELMENLKAELPLEYVNLNDNPLCESQDGLAQLKLFMAKAQKLTRLRLQRSVANQVFLAELRVEWSKFHSGNEHGLEIELPKPK</sequence>
<feature type="transmembrane region" description="Helical" evidence="1">
    <location>
        <begin position="71"/>
        <end position="93"/>
    </location>
</feature>
<keyword evidence="3" id="KW-1185">Reference proteome</keyword>